<feature type="domain" description="Cation/H+ exchanger transmembrane" evidence="6">
    <location>
        <begin position="7"/>
        <end position="374"/>
    </location>
</feature>
<evidence type="ECO:0000259" key="6">
    <source>
        <dbReference type="Pfam" id="PF00999"/>
    </source>
</evidence>
<accession>A0ABV9MQY6</accession>
<comment type="subcellular location">
    <subcellularLocation>
        <location evidence="1">Membrane</location>
        <topology evidence="1">Multi-pass membrane protein</topology>
    </subcellularLocation>
</comment>
<feature type="transmembrane region" description="Helical" evidence="5">
    <location>
        <begin position="115"/>
        <end position="138"/>
    </location>
</feature>
<sequence length="390" mass="41994">MLMSIALILLVGILTDFISKKLKIPSLIGFILTGILLGPAVFNLLDANFLTLSADLRKIILVIILTRAGLALDLKDLKKVGRPAVLLSFVPATFEIIGTMFFAPIFLGLSLLESALLGAILGAVSPAIVVPRMVTLIQEKRGTKKGIPQLILAGASVDDIYALVLFSSFLTLVQSGEFQMLSLLKIPVSIFSGLLVGLTGGYLLAKLFEKIRFSSMVQFLILFSLSLSLVHLEAVLTWLPFSGILAVMAMAIMLYRQMPTDSDKIAHFYHQLWVPGEMFLFILVGASVNIAFAFAAGFLPLLVILGALLIRMIGVWVSLIGTNLSFKDKLFCLIAYSPKATVQAAIGGVPFALGLASGELMLTLSVLAILITAPLGAFGMDFSYNKLLEK</sequence>
<feature type="transmembrane region" description="Helical" evidence="5">
    <location>
        <begin position="333"/>
        <end position="354"/>
    </location>
</feature>
<keyword evidence="3 5" id="KW-1133">Transmembrane helix</keyword>
<evidence type="ECO:0000313" key="8">
    <source>
        <dbReference type="Proteomes" id="UP001595969"/>
    </source>
</evidence>
<dbReference type="PANTHER" id="PTHR31102:SF1">
    <property type="entry name" value="CATION_H+ EXCHANGER DOMAIN-CONTAINING PROTEIN"/>
    <property type="match status" value="1"/>
</dbReference>
<feature type="transmembrane region" description="Helical" evidence="5">
    <location>
        <begin position="84"/>
        <end position="109"/>
    </location>
</feature>
<evidence type="ECO:0000256" key="3">
    <source>
        <dbReference type="ARBA" id="ARBA00022989"/>
    </source>
</evidence>
<dbReference type="EMBL" id="JBHSGS010000007">
    <property type="protein sequence ID" value="MFC4718387.1"/>
    <property type="molecule type" value="Genomic_DNA"/>
</dbReference>
<evidence type="ECO:0000256" key="1">
    <source>
        <dbReference type="ARBA" id="ARBA00004141"/>
    </source>
</evidence>
<dbReference type="InterPro" id="IPR038770">
    <property type="entry name" value="Na+/solute_symporter_sf"/>
</dbReference>
<keyword evidence="2 5" id="KW-0812">Transmembrane</keyword>
<proteinExistence type="predicted"/>
<dbReference type="InterPro" id="IPR051843">
    <property type="entry name" value="CPA1_transporter"/>
</dbReference>
<gene>
    <name evidence="7" type="ORF">ACFO5I_01325</name>
</gene>
<keyword evidence="4 5" id="KW-0472">Membrane</keyword>
<dbReference type="InterPro" id="IPR006153">
    <property type="entry name" value="Cation/H_exchanger_TM"/>
</dbReference>
<dbReference type="Pfam" id="PF00999">
    <property type="entry name" value="Na_H_Exchanger"/>
    <property type="match status" value="1"/>
</dbReference>
<reference evidence="8" key="1">
    <citation type="journal article" date="2019" name="Int. J. Syst. Evol. Microbiol.">
        <title>The Global Catalogue of Microorganisms (GCM) 10K type strain sequencing project: providing services to taxonomists for standard genome sequencing and annotation.</title>
        <authorList>
            <consortium name="The Broad Institute Genomics Platform"/>
            <consortium name="The Broad Institute Genome Sequencing Center for Infectious Disease"/>
            <person name="Wu L."/>
            <person name="Ma J."/>
        </authorList>
    </citation>
    <scope>NUCLEOTIDE SEQUENCE [LARGE SCALE GENOMIC DNA]</scope>
    <source>
        <strain evidence="8">CGMCC 1.19032</strain>
    </source>
</reference>
<dbReference type="Gene3D" id="1.20.1530.20">
    <property type="match status" value="1"/>
</dbReference>
<feature type="transmembrane region" description="Helical" evidence="5">
    <location>
        <begin position="238"/>
        <end position="255"/>
    </location>
</feature>
<dbReference type="PANTHER" id="PTHR31102">
    <property type="match status" value="1"/>
</dbReference>
<dbReference type="RefSeq" id="WP_204653751.1">
    <property type="nucleotide sequence ID" value="NZ_JAFBFD010000013.1"/>
</dbReference>
<keyword evidence="8" id="KW-1185">Reference proteome</keyword>
<comment type="caution">
    <text evidence="7">The sequence shown here is derived from an EMBL/GenBank/DDBJ whole genome shotgun (WGS) entry which is preliminary data.</text>
</comment>
<evidence type="ECO:0000313" key="7">
    <source>
        <dbReference type="EMBL" id="MFC4718387.1"/>
    </source>
</evidence>
<evidence type="ECO:0000256" key="4">
    <source>
        <dbReference type="ARBA" id="ARBA00023136"/>
    </source>
</evidence>
<dbReference type="Proteomes" id="UP001595969">
    <property type="component" value="Unassembled WGS sequence"/>
</dbReference>
<feature type="transmembrane region" description="Helical" evidence="5">
    <location>
        <begin position="184"/>
        <end position="204"/>
    </location>
</feature>
<evidence type="ECO:0000256" key="2">
    <source>
        <dbReference type="ARBA" id="ARBA00022692"/>
    </source>
</evidence>
<feature type="transmembrane region" description="Helical" evidence="5">
    <location>
        <begin position="276"/>
        <end position="295"/>
    </location>
</feature>
<organism evidence="7 8">
    <name type="scientific">Enterococcus lemanii</name>
    <dbReference type="NCBI Taxonomy" id="1159752"/>
    <lineage>
        <taxon>Bacteria</taxon>
        <taxon>Bacillati</taxon>
        <taxon>Bacillota</taxon>
        <taxon>Bacilli</taxon>
        <taxon>Lactobacillales</taxon>
        <taxon>Enterococcaceae</taxon>
        <taxon>Enterococcus</taxon>
    </lineage>
</organism>
<feature type="transmembrane region" description="Helical" evidence="5">
    <location>
        <begin position="29"/>
        <end position="50"/>
    </location>
</feature>
<name>A0ABV9MQY6_9ENTE</name>
<evidence type="ECO:0000256" key="5">
    <source>
        <dbReference type="SAM" id="Phobius"/>
    </source>
</evidence>
<feature type="transmembrane region" description="Helical" evidence="5">
    <location>
        <begin position="301"/>
        <end position="321"/>
    </location>
</feature>
<feature type="transmembrane region" description="Helical" evidence="5">
    <location>
        <begin position="360"/>
        <end position="380"/>
    </location>
</feature>
<protein>
    <submittedName>
        <fullName evidence="7">Cation:proton antiporter</fullName>
    </submittedName>
</protein>
<feature type="transmembrane region" description="Helical" evidence="5">
    <location>
        <begin position="216"/>
        <end position="232"/>
    </location>
</feature>
<feature type="transmembrane region" description="Helical" evidence="5">
    <location>
        <begin position="150"/>
        <end position="172"/>
    </location>
</feature>